<dbReference type="PROSITE" id="PS51387">
    <property type="entry name" value="FAD_PCMH"/>
    <property type="match status" value="1"/>
</dbReference>
<feature type="active site" description="Proton donor" evidence="20">
    <location>
        <position position="234"/>
    </location>
</feature>
<keyword evidence="13 20" id="KW-0133">Cell shape</keyword>
<keyword evidence="11 20" id="KW-0274">FAD</keyword>
<evidence type="ECO:0000256" key="12">
    <source>
        <dbReference type="ARBA" id="ARBA00022857"/>
    </source>
</evidence>
<organism evidence="22 23">
    <name type="scientific">Kushneria aurantia</name>
    <dbReference type="NCBI Taxonomy" id="504092"/>
    <lineage>
        <taxon>Bacteria</taxon>
        <taxon>Pseudomonadati</taxon>
        <taxon>Pseudomonadota</taxon>
        <taxon>Gammaproteobacteria</taxon>
        <taxon>Oceanospirillales</taxon>
        <taxon>Halomonadaceae</taxon>
        <taxon>Kushneria</taxon>
    </lineage>
</organism>
<comment type="cofactor">
    <cofactor evidence="1 20">
        <name>FAD</name>
        <dbReference type="ChEBI" id="CHEBI:57692"/>
    </cofactor>
</comment>
<dbReference type="Gene3D" id="3.30.465.10">
    <property type="match status" value="1"/>
</dbReference>
<evidence type="ECO:0000256" key="4">
    <source>
        <dbReference type="ARBA" id="ARBA00004752"/>
    </source>
</evidence>
<dbReference type="InterPro" id="IPR011601">
    <property type="entry name" value="MurB_C"/>
</dbReference>
<dbReference type="Gene3D" id="3.30.43.10">
    <property type="entry name" value="Uridine Diphospho-n-acetylenolpyruvylglucosamine Reductase, domain 2"/>
    <property type="match status" value="1"/>
</dbReference>
<keyword evidence="15 20" id="KW-0560">Oxidoreductase</keyword>
<feature type="active site" evidence="20">
    <location>
        <position position="329"/>
    </location>
</feature>
<keyword evidence="10 20" id="KW-0285">Flavoprotein</keyword>
<dbReference type="SUPFAM" id="SSF56194">
    <property type="entry name" value="Uridine diphospho-N-Acetylenolpyruvylglucosamine reductase, MurB, C-terminal domain"/>
    <property type="match status" value="1"/>
</dbReference>
<dbReference type="InterPro" id="IPR036318">
    <property type="entry name" value="FAD-bd_PCMH-like_sf"/>
</dbReference>
<comment type="catalytic activity">
    <reaction evidence="19 20">
        <text>UDP-N-acetyl-alpha-D-muramate + NADP(+) = UDP-N-acetyl-3-O-(1-carboxyvinyl)-alpha-D-glucosamine + NADPH + H(+)</text>
        <dbReference type="Rhea" id="RHEA:12248"/>
        <dbReference type="ChEBI" id="CHEBI:15378"/>
        <dbReference type="ChEBI" id="CHEBI:57783"/>
        <dbReference type="ChEBI" id="CHEBI:58349"/>
        <dbReference type="ChEBI" id="CHEBI:68483"/>
        <dbReference type="ChEBI" id="CHEBI:70757"/>
        <dbReference type="EC" id="1.3.1.98"/>
    </reaction>
</comment>
<sequence length="343" mass="37802">MRFEYDATLREHNTLGFDCRAEALAEPGDIAELRRVLSLGRHCFSSLTPLGGGSNVVLRERLPGLAVRYCGRRLWRQSPGSSEALWHVEAGVNWHELVVESCLEGWWGLENLALIPGSVGAAPIQNIGAYGVEVGELIEAVHVVHIDDGRYEILDRQACEFGYRDSLFKRRLAGRVVIVRVVLRLRRDGSPRTDYGDLAARLPRHPSSMEIACAVCALRGEKLPDPQRLGNAGSFFKNPIVSAAHAERLLAQWPTLPHWQTGSGVKLAAGWLIEACGWKGVRRGGIGVHQHQALVLVHYGGETAETLLAVADDIRRSVMARFDVELVAEPQLLGEAPNGFHQR</sequence>
<dbReference type="InterPro" id="IPR016169">
    <property type="entry name" value="FAD-bd_PCMH_sub2"/>
</dbReference>
<keyword evidence="17 20" id="KW-0961">Cell wall biogenesis/degradation</keyword>
<dbReference type="Gene3D" id="3.90.78.10">
    <property type="entry name" value="UDP-N-acetylenolpyruvoylglucosamine reductase, C-terminal domain"/>
    <property type="match status" value="1"/>
</dbReference>
<dbReference type="Proteomes" id="UP001589814">
    <property type="component" value="Unassembled WGS sequence"/>
</dbReference>
<evidence type="ECO:0000313" key="22">
    <source>
        <dbReference type="EMBL" id="MFC0269387.1"/>
    </source>
</evidence>
<evidence type="ECO:0000256" key="13">
    <source>
        <dbReference type="ARBA" id="ARBA00022960"/>
    </source>
</evidence>
<reference evidence="22 23" key="1">
    <citation type="submission" date="2024-09" db="EMBL/GenBank/DDBJ databases">
        <authorList>
            <person name="Sun Q."/>
            <person name="Mori K."/>
        </authorList>
    </citation>
    <scope>NUCLEOTIDE SEQUENCE [LARGE SCALE GENOMIC DNA]</scope>
    <source>
        <strain evidence="22 23">CCM 7415</strain>
    </source>
</reference>
<evidence type="ECO:0000256" key="7">
    <source>
        <dbReference type="ARBA" id="ARBA00015188"/>
    </source>
</evidence>
<dbReference type="NCBIfam" id="NF000755">
    <property type="entry name" value="PRK00046.1"/>
    <property type="match status" value="1"/>
</dbReference>
<keyword evidence="9 20" id="KW-0132">Cell division</keyword>
<keyword evidence="23" id="KW-1185">Reference proteome</keyword>
<keyword evidence="16 20" id="KW-0131">Cell cycle</keyword>
<dbReference type="InterPro" id="IPR006094">
    <property type="entry name" value="Oxid_FAD_bind_N"/>
</dbReference>
<proteinExistence type="inferred from homology"/>
<evidence type="ECO:0000256" key="18">
    <source>
        <dbReference type="ARBA" id="ARBA00031026"/>
    </source>
</evidence>
<evidence type="ECO:0000256" key="5">
    <source>
        <dbReference type="ARBA" id="ARBA00010485"/>
    </source>
</evidence>
<evidence type="ECO:0000256" key="3">
    <source>
        <dbReference type="ARBA" id="ARBA00004496"/>
    </source>
</evidence>
<evidence type="ECO:0000313" key="23">
    <source>
        <dbReference type="Proteomes" id="UP001589814"/>
    </source>
</evidence>
<dbReference type="HAMAP" id="MF_00037">
    <property type="entry name" value="MurB"/>
    <property type="match status" value="1"/>
</dbReference>
<comment type="subcellular location">
    <subcellularLocation>
        <location evidence="3 20">Cytoplasm</location>
    </subcellularLocation>
</comment>
<evidence type="ECO:0000256" key="9">
    <source>
        <dbReference type="ARBA" id="ARBA00022618"/>
    </source>
</evidence>
<evidence type="ECO:0000256" key="14">
    <source>
        <dbReference type="ARBA" id="ARBA00022984"/>
    </source>
</evidence>
<accession>A0ABV6G6U7</accession>
<evidence type="ECO:0000256" key="2">
    <source>
        <dbReference type="ARBA" id="ARBA00003921"/>
    </source>
</evidence>
<dbReference type="RefSeq" id="WP_019951629.1">
    <property type="nucleotide sequence ID" value="NZ_JBHLVX010000058.1"/>
</dbReference>
<dbReference type="PANTHER" id="PTHR21071">
    <property type="entry name" value="UDP-N-ACETYLENOLPYRUVOYLGLUCOSAMINE REDUCTASE"/>
    <property type="match status" value="1"/>
</dbReference>
<dbReference type="PANTHER" id="PTHR21071:SF4">
    <property type="entry name" value="UDP-N-ACETYLENOLPYRUVOYLGLUCOSAMINE REDUCTASE"/>
    <property type="match status" value="1"/>
</dbReference>
<keyword evidence="12 20" id="KW-0521">NADP</keyword>
<dbReference type="SUPFAM" id="SSF56176">
    <property type="entry name" value="FAD-binding/transporter-associated domain-like"/>
    <property type="match status" value="1"/>
</dbReference>
<evidence type="ECO:0000256" key="17">
    <source>
        <dbReference type="ARBA" id="ARBA00023316"/>
    </source>
</evidence>
<evidence type="ECO:0000256" key="15">
    <source>
        <dbReference type="ARBA" id="ARBA00023002"/>
    </source>
</evidence>
<dbReference type="InterPro" id="IPR036635">
    <property type="entry name" value="MurB_C_sf"/>
</dbReference>
<dbReference type="InterPro" id="IPR003170">
    <property type="entry name" value="MurB"/>
</dbReference>
<feature type="active site" evidence="20">
    <location>
        <position position="164"/>
    </location>
</feature>
<comment type="function">
    <text evidence="2 20">Cell wall formation.</text>
</comment>
<dbReference type="Pfam" id="PF01565">
    <property type="entry name" value="FAD_binding_4"/>
    <property type="match status" value="1"/>
</dbReference>
<comment type="similarity">
    <text evidence="5 20">Belongs to the MurB family.</text>
</comment>
<dbReference type="InterPro" id="IPR016166">
    <property type="entry name" value="FAD-bd_PCMH"/>
</dbReference>
<dbReference type="NCBIfam" id="TIGR00179">
    <property type="entry name" value="murB"/>
    <property type="match status" value="1"/>
</dbReference>
<dbReference type="EMBL" id="JBHLVX010000058">
    <property type="protein sequence ID" value="MFC0269387.1"/>
    <property type="molecule type" value="Genomic_DNA"/>
</dbReference>
<evidence type="ECO:0000256" key="1">
    <source>
        <dbReference type="ARBA" id="ARBA00001974"/>
    </source>
</evidence>
<evidence type="ECO:0000256" key="6">
    <source>
        <dbReference type="ARBA" id="ARBA00012518"/>
    </source>
</evidence>
<comment type="caution">
    <text evidence="22">The sequence shown here is derived from an EMBL/GenBank/DDBJ whole genome shotgun (WGS) entry which is preliminary data.</text>
</comment>
<evidence type="ECO:0000256" key="16">
    <source>
        <dbReference type="ARBA" id="ARBA00023306"/>
    </source>
</evidence>
<feature type="domain" description="FAD-binding PCMH-type" evidence="21">
    <location>
        <begin position="17"/>
        <end position="188"/>
    </location>
</feature>
<protein>
    <recommendedName>
        <fullName evidence="7 20">UDP-N-acetylenolpyruvoylglucosamine reductase</fullName>
        <ecNumber evidence="6 20">1.3.1.98</ecNumber>
    </recommendedName>
    <alternativeName>
        <fullName evidence="18 20">UDP-N-acetylmuramate dehydrogenase</fullName>
    </alternativeName>
</protein>
<comment type="pathway">
    <text evidence="4 20">Cell wall biogenesis; peptidoglycan biosynthesis.</text>
</comment>
<keyword evidence="8 20" id="KW-0963">Cytoplasm</keyword>
<keyword evidence="14 20" id="KW-0573">Peptidoglycan synthesis</keyword>
<evidence type="ECO:0000256" key="11">
    <source>
        <dbReference type="ARBA" id="ARBA00022827"/>
    </source>
</evidence>
<evidence type="ECO:0000256" key="19">
    <source>
        <dbReference type="ARBA" id="ARBA00048914"/>
    </source>
</evidence>
<evidence type="ECO:0000256" key="10">
    <source>
        <dbReference type="ARBA" id="ARBA00022630"/>
    </source>
</evidence>
<gene>
    <name evidence="20 22" type="primary">murB</name>
    <name evidence="22" type="ORF">ACFFHW_15565</name>
</gene>
<dbReference type="InterPro" id="IPR016167">
    <property type="entry name" value="FAD-bd_PCMH_sub1"/>
</dbReference>
<name>A0ABV6G6U7_9GAMM</name>
<evidence type="ECO:0000256" key="8">
    <source>
        <dbReference type="ARBA" id="ARBA00022490"/>
    </source>
</evidence>
<dbReference type="EC" id="1.3.1.98" evidence="6 20"/>
<evidence type="ECO:0000259" key="21">
    <source>
        <dbReference type="PROSITE" id="PS51387"/>
    </source>
</evidence>
<dbReference type="GO" id="GO:0008762">
    <property type="term" value="F:UDP-N-acetylmuramate dehydrogenase activity"/>
    <property type="evidence" value="ECO:0007669"/>
    <property type="project" value="UniProtKB-EC"/>
</dbReference>
<dbReference type="Pfam" id="PF02873">
    <property type="entry name" value="MurB_C"/>
    <property type="match status" value="1"/>
</dbReference>
<evidence type="ECO:0000256" key="20">
    <source>
        <dbReference type="HAMAP-Rule" id="MF_00037"/>
    </source>
</evidence>